<evidence type="ECO:0000256" key="1">
    <source>
        <dbReference type="SAM" id="Phobius"/>
    </source>
</evidence>
<keyword evidence="3" id="KW-1185">Reference proteome</keyword>
<keyword evidence="1" id="KW-0812">Transmembrane</keyword>
<feature type="transmembrane region" description="Helical" evidence="1">
    <location>
        <begin position="177"/>
        <end position="195"/>
    </location>
</feature>
<dbReference type="RefSeq" id="WP_307160216.1">
    <property type="nucleotide sequence ID" value="NZ_JAUSWH010000023.1"/>
</dbReference>
<proteinExistence type="predicted"/>
<keyword evidence="1" id="KW-0472">Membrane</keyword>
<dbReference type="Proteomes" id="UP001235269">
    <property type="component" value="Unassembled WGS sequence"/>
</dbReference>
<gene>
    <name evidence="2" type="ORF">QO005_004467</name>
</gene>
<reference evidence="2 3" key="1">
    <citation type="submission" date="2023-07" db="EMBL/GenBank/DDBJ databases">
        <title>Genomic Encyclopedia of Type Strains, Phase IV (KMG-IV): sequencing the most valuable type-strain genomes for metagenomic binning, comparative biology and taxonomic classification.</title>
        <authorList>
            <person name="Goeker M."/>
        </authorList>
    </citation>
    <scope>NUCLEOTIDE SEQUENCE [LARGE SCALE GENOMIC DNA]</scope>
    <source>
        <strain evidence="2 3">DSM 100301</strain>
    </source>
</reference>
<accession>A0ABU0ILP6</accession>
<feature type="transmembrane region" description="Helical" evidence="1">
    <location>
        <begin position="86"/>
        <end position="106"/>
    </location>
</feature>
<protein>
    <submittedName>
        <fullName evidence="2">Uncharacterized protein</fullName>
    </submittedName>
</protein>
<feature type="transmembrane region" description="Helical" evidence="1">
    <location>
        <begin position="59"/>
        <end position="80"/>
    </location>
</feature>
<dbReference type="EMBL" id="JAUSWH010000023">
    <property type="protein sequence ID" value="MDQ0458109.1"/>
    <property type="molecule type" value="Genomic_DNA"/>
</dbReference>
<name>A0ABU0ILP6_9HYPH</name>
<sequence>MVMLGAFALCFHLLWSQWRSVPSAFWLLEPVLTAERLLPLIGAGMIIGQLEALRRIPAFLALALGTAAGFAFKEALITLLKALPGAPTHFFLVGPLACLLAGLILVLPPRLRFWPGLPLLLGLGALLALAADFSNPGLHDIRYPPLSVLAGLWLILIVALAASLFKQGWTGIASRIAGSWLLAIGALYGGAYMASRQTELTPPPFSQPVVSSEAFPGFAPVLKAFDRIGPQRPLFSNEQHP</sequence>
<organism evidence="2 3">
    <name type="scientific">Rhizobium paknamense</name>
    <dbReference type="NCBI Taxonomy" id="1206817"/>
    <lineage>
        <taxon>Bacteria</taxon>
        <taxon>Pseudomonadati</taxon>
        <taxon>Pseudomonadota</taxon>
        <taxon>Alphaproteobacteria</taxon>
        <taxon>Hyphomicrobiales</taxon>
        <taxon>Rhizobiaceae</taxon>
        <taxon>Rhizobium/Agrobacterium group</taxon>
        <taxon>Rhizobium</taxon>
    </lineage>
</organism>
<comment type="caution">
    <text evidence="2">The sequence shown here is derived from an EMBL/GenBank/DDBJ whole genome shotgun (WGS) entry which is preliminary data.</text>
</comment>
<keyword evidence="1" id="KW-1133">Transmembrane helix</keyword>
<feature type="transmembrane region" description="Helical" evidence="1">
    <location>
        <begin position="143"/>
        <end position="165"/>
    </location>
</feature>
<evidence type="ECO:0000313" key="3">
    <source>
        <dbReference type="Proteomes" id="UP001235269"/>
    </source>
</evidence>
<feature type="transmembrane region" description="Helical" evidence="1">
    <location>
        <begin position="113"/>
        <end position="131"/>
    </location>
</feature>
<evidence type="ECO:0000313" key="2">
    <source>
        <dbReference type="EMBL" id="MDQ0458109.1"/>
    </source>
</evidence>